<sequence>MSIGKKMYAGFGVVLFIVLLSALWNYLELSKVKTEYADLLESRVAQTVLAKDIQVESALQGFYIRSYIMQGRDEDLANFEKHTLNQEKALNELDPLVHSDEMQDFLEQVKESSEVYKDASVEVIAVRKSGKSDEAAELLKTTMRPSNIEIREAVDGMVEYQLKHMKSGQQRAEQLMDKAILAFILAAALSLIIGVAIAAYMSRIISRPIKLLSASAAVIASGDLTEPDAEVRTKDEIRDLALSFNNMKHKLRQLITGVNDNALHLTASAEELSASTHEVADSSEEITRAIENLAQGSSASAISAKDSAVAMDETASGVQRIAESTTVLQGSAEQTMNVANESEKTIQTAKEQMNVIYESSQETSELIKKLSRQSIEIENITNVITSITEQTNLLALNAAIEAARAGEHGKGFAVVADEVRKLAEESKSSASQIAQLTVAIQADTRNVEHSVSESMTNVEQGVQVIEDAGQSFHDIVQSVQQMTSQIEEISAATEEISASAEEVSASVNEIAGHAMSASEQTEQNSAAMEEQMATIEEINAVAQDLSKKAVELQEMVQQFTV</sequence>
<evidence type="ECO:0000256" key="3">
    <source>
        <dbReference type="ARBA" id="ARBA00023136"/>
    </source>
</evidence>
<dbReference type="CDD" id="cd11386">
    <property type="entry name" value="MCP_signal"/>
    <property type="match status" value="1"/>
</dbReference>
<dbReference type="InterPro" id="IPR024478">
    <property type="entry name" value="HlyB_4HB_MCP"/>
</dbReference>
<dbReference type="PROSITE" id="PS50885">
    <property type="entry name" value="HAMP"/>
    <property type="match status" value="1"/>
</dbReference>
<keyword evidence="4 6" id="KW-0807">Transducer</keyword>
<proteinExistence type="inferred from homology"/>
<dbReference type="Proteomes" id="UP001303532">
    <property type="component" value="Chromosome"/>
</dbReference>
<evidence type="ECO:0000256" key="6">
    <source>
        <dbReference type="PROSITE-ProRule" id="PRU00284"/>
    </source>
</evidence>
<evidence type="ECO:0000256" key="8">
    <source>
        <dbReference type="SAM" id="Phobius"/>
    </source>
</evidence>
<dbReference type="SMART" id="SM00283">
    <property type="entry name" value="MA"/>
    <property type="match status" value="1"/>
</dbReference>
<name>A0ABZ0KXP5_9BACL</name>
<evidence type="ECO:0000256" key="4">
    <source>
        <dbReference type="ARBA" id="ARBA00023224"/>
    </source>
</evidence>
<evidence type="ECO:0000259" key="9">
    <source>
        <dbReference type="PROSITE" id="PS50111"/>
    </source>
</evidence>
<keyword evidence="8" id="KW-0812">Transmembrane</keyword>
<keyword evidence="2" id="KW-1003">Cell membrane</keyword>
<dbReference type="CDD" id="cd06225">
    <property type="entry name" value="HAMP"/>
    <property type="match status" value="1"/>
</dbReference>
<evidence type="ECO:0000256" key="1">
    <source>
        <dbReference type="ARBA" id="ARBA00004236"/>
    </source>
</evidence>
<dbReference type="Pfam" id="PF00672">
    <property type="entry name" value="HAMP"/>
    <property type="match status" value="1"/>
</dbReference>
<evidence type="ECO:0000313" key="11">
    <source>
        <dbReference type="EMBL" id="WOV84938.1"/>
    </source>
</evidence>
<feature type="domain" description="HAMP" evidence="10">
    <location>
        <begin position="203"/>
        <end position="256"/>
    </location>
</feature>
<organism evidence="11 12">
    <name type="scientific">Sporosarcina jeotgali</name>
    <dbReference type="NCBI Taxonomy" id="3020056"/>
    <lineage>
        <taxon>Bacteria</taxon>
        <taxon>Bacillati</taxon>
        <taxon>Bacillota</taxon>
        <taxon>Bacilli</taxon>
        <taxon>Bacillales</taxon>
        <taxon>Caryophanaceae</taxon>
        <taxon>Sporosarcina</taxon>
    </lineage>
</organism>
<dbReference type="InterPro" id="IPR003660">
    <property type="entry name" value="HAMP_dom"/>
</dbReference>
<feature type="transmembrane region" description="Helical" evidence="8">
    <location>
        <begin position="6"/>
        <end position="27"/>
    </location>
</feature>
<dbReference type="Pfam" id="PF00015">
    <property type="entry name" value="MCPsignal"/>
    <property type="match status" value="1"/>
</dbReference>
<dbReference type="EMBL" id="CP116341">
    <property type="protein sequence ID" value="WOV84938.1"/>
    <property type="molecule type" value="Genomic_DNA"/>
</dbReference>
<dbReference type="PROSITE" id="PS50111">
    <property type="entry name" value="CHEMOTAXIS_TRANSDUC_2"/>
    <property type="match status" value="1"/>
</dbReference>
<dbReference type="Pfam" id="PF12729">
    <property type="entry name" value="4HB_MCP_1"/>
    <property type="match status" value="1"/>
</dbReference>
<comment type="similarity">
    <text evidence="5">Belongs to the methyl-accepting chemotaxis (MCP) protein family.</text>
</comment>
<dbReference type="SUPFAM" id="SSF58104">
    <property type="entry name" value="Methyl-accepting chemotaxis protein (MCP) signaling domain"/>
    <property type="match status" value="1"/>
</dbReference>
<dbReference type="PANTHER" id="PTHR32089">
    <property type="entry name" value="METHYL-ACCEPTING CHEMOTAXIS PROTEIN MCPB"/>
    <property type="match status" value="1"/>
</dbReference>
<feature type="coiled-coil region" evidence="7">
    <location>
        <begin position="518"/>
        <end position="555"/>
    </location>
</feature>
<keyword evidence="7" id="KW-0175">Coiled coil</keyword>
<dbReference type="SMART" id="SM00304">
    <property type="entry name" value="HAMP"/>
    <property type="match status" value="1"/>
</dbReference>
<feature type="domain" description="Methyl-accepting transducer" evidence="9">
    <location>
        <begin position="275"/>
        <end position="511"/>
    </location>
</feature>
<feature type="transmembrane region" description="Helical" evidence="8">
    <location>
        <begin position="179"/>
        <end position="201"/>
    </location>
</feature>
<evidence type="ECO:0000256" key="2">
    <source>
        <dbReference type="ARBA" id="ARBA00022475"/>
    </source>
</evidence>
<accession>A0ABZ0KXP5</accession>
<comment type="subcellular location">
    <subcellularLocation>
        <location evidence="1">Cell membrane</location>
    </subcellularLocation>
</comment>
<keyword evidence="8" id="KW-1133">Transmembrane helix</keyword>
<dbReference type="InterPro" id="IPR047347">
    <property type="entry name" value="YvaQ-like_sensor"/>
</dbReference>
<protein>
    <submittedName>
        <fullName evidence="11">Methyl-accepting chemotaxis protein</fullName>
    </submittedName>
</protein>
<dbReference type="PANTHER" id="PTHR32089:SF112">
    <property type="entry name" value="LYSOZYME-LIKE PROTEIN-RELATED"/>
    <property type="match status" value="1"/>
</dbReference>
<evidence type="ECO:0000256" key="5">
    <source>
        <dbReference type="ARBA" id="ARBA00029447"/>
    </source>
</evidence>
<keyword evidence="3 8" id="KW-0472">Membrane</keyword>
<reference evidence="11 12" key="1">
    <citation type="submission" date="2023-01" db="EMBL/GenBank/DDBJ databases">
        <title>Sporosarcina sp. nov., isolated from Korean tranditional fermented seafood 'Jeotgal'.</title>
        <authorList>
            <person name="Yang A.-I."/>
        </authorList>
    </citation>
    <scope>NUCLEOTIDE SEQUENCE [LARGE SCALE GENOMIC DNA]</scope>
    <source>
        <strain evidence="11 12">B2O-1</strain>
    </source>
</reference>
<keyword evidence="12" id="KW-1185">Reference proteome</keyword>
<evidence type="ECO:0000259" key="10">
    <source>
        <dbReference type="PROSITE" id="PS50885"/>
    </source>
</evidence>
<dbReference type="Gene3D" id="6.10.340.10">
    <property type="match status" value="1"/>
</dbReference>
<dbReference type="InterPro" id="IPR004089">
    <property type="entry name" value="MCPsignal_dom"/>
</dbReference>
<dbReference type="RefSeq" id="WP_323692580.1">
    <property type="nucleotide sequence ID" value="NZ_CP116341.1"/>
</dbReference>
<dbReference type="Gene3D" id="1.10.287.950">
    <property type="entry name" value="Methyl-accepting chemotaxis protein"/>
    <property type="match status" value="1"/>
</dbReference>
<evidence type="ECO:0000313" key="12">
    <source>
        <dbReference type="Proteomes" id="UP001303532"/>
    </source>
</evidence>
<gene>
    <name evidence="11" type="ORF">PGH26_03150</name>
</gene>
<evidence type="ECO:0000256" key="7">
    <source>
        <dbReference type="SAM" id="Coils"/>
    </source>
</evidence>
<dbReference type="CDD" id="cd19411">
    <property type="entry name" value="MCP2201-like_sensor"/>
    <property type="match status" value="1"/>
</dbReference>